<evidence type="ECO:0000313" key="5">
    <source>
        <dbReference type="EMBL" id="TDW14732.1"/>
    </source>
</evidence>
<comment type="caution">
    <text evidence="5">The sequence shown here is derived from an EMBL/GenBank/DDBJ whole genome shotgun (WGS) entry which is preliminary data.</text>
</comment>
<comment type="subcellular location">
    <subcellularLocation>
        <location evidence="1">Cell envelope</location>
    </subcellularLocation>
</comment>
<feature type="domain" description="SHIRT" evidence="4">
    <location>
        <begin position="1855"/>
        <end position="1935"/>
    </location>
</feature>
<feature type="domain" description="SHIRT" evidence="4">
    <location>
        <begin position="2109"/>
        <end position="2191"/>
    </location>
</feature>
<evidence type="ECO:0000259" key="4">
    <source>
        <dbReference type="Pfam" id="PF18655"/>
    </source>
</evidence>
<evidence type="ECO:0000256" key="3">
    <source>
        <dbReference type="SAM" id="Phobius"/>
    </source>
</evidence>
<dbReference type="GO" id="GO:0010411">
    <property type="term" value="P:xyloglucan metabolic process"/>
    <property type="evidence" value="ECO:0007669"/>
    <property type="project" value="TreeGrafter"/>
</dbReference>
<dbReference type="GO" id="GO:0030313">
    <property type="term" value="C:cell envelope"/>
    <property type="evidence" value="ECO:0007669"/>
    <property type="project" value="UniProtKB-SubCell"/>
</dbReference>
<dbReference type="Proteomes" id="UP000294743">
    <property type="component" value="Unassembled WGS sequence"/>
</dbReference>
<keyword evidence="3" id="KW-0472">Membrane</keyword>
<dbReference type="InterPro" id="IPR015943">
    <property type="entry name" value="WD40/YVTN_repeat-like_dom_sf"/>
</dbReference>
<dbReference type="RefSeq" id="WP_134170452.1">
    <property type="nucleotide sequence ID" value="NZ_SODD01000033.1"/>
</dbReference>
<dbReference type="SUPFAM" id="SSF110296">
    <property type="entry name" value="Oligoxyloglucan reducing end-specific cellobiohydrolase"/>
    <property type="match status" value="2"/>
</dbReference>
<keyword evidence="6" id="KW-1185">Reference proteome</keyword>
<keyword evidence="3" id="KW-1133">Transmembrane helix</keyword>
<reference evidence="5 6" key="1">
    <citation type="submission" date="2019-03" db="EMBL/GenBank/DDBJ databases">
        <title>Genomic Encyclopedia of Type Strains, Phase IV (KMG-IV): sequencing the most valuable type-strain genomes for metagenomic binning, comparative biology and taxonomic classification.</title>
        <authorList>
            <person name="Goeker M."/>
        </authorList>
    </citation>
    <scope>NUCLEOTIDE SEQUENCE [LARGE SCALE GENOMIC DNA]</scope>
    <source>
        <strain evidence="5 6">DSM 28867</strain>
    </source>
</reference>
<dbReference type="InterPro" id="IPR052025">
    <property type="entry name" value="Xyloglucanase_GH74"/>
</dbReference>
<dbReference type="Gene3D" id="2.60.40.4270">
    <property type="entry name" value="Listeria-Bacteroides repeat domain"/>
    <property type="match status" value="11"/>
</dbReference>
<feature type="region of interest" description="Disordered" evidence="2">
    <location>
        <begin position="2363"/>
        <end position="2412"/>
    </location>
</feature>
<proteinExistence type="predicted"/>
<sequence length="2443" mass="269558">MKKYISKSIMIVVVIMGMLLSDLSVLFGQDLSVLRKENEITTQSSDLDAHTIGPGGGGALFNPIVNPQDENNLLMTTDMSGSFTSVDGGKSWVQRNLGGSAKFSFSKHDPNVVYAYNTHIWVSHNKGLDYERFYPTKENIKETVSGIQEGVEFTYHDASATPKSRVMALEVDPDDPNTIYYFQRGQKDQAVPELVKTTDNGKTWEVLAQWPMNTMSAWQYSPTSIEKYVKIHIDPESPKDERRIGLYTSDGFFEIIDNGSKTYKTLSTMTSRNGDMYYDPVTKKMVIYAIENIITYDKNGNEVYTYLDLMKTEDEGRTWTNISNGSVEPEAGSDITYYGVAVYDENVYLTYTSSKGKHNSLGTGVTKSTDGGKTWETVLKGWDSKNIVEHNWTELFSARSLSVAWNGLNRGISVCKSNPDIVMVSTHGNAYISRDGGATWYDTNSDFDAETAFGKTRGVDQITSWDVDVDPFDENHMFISYSDVGLFESKDGGDTWRRSQNNGIPHQSYYSNSAYSLEFDPDIEGLVFAGMNGCHDLNIGTYIIDILKLADLTKQDENKTGFRWVGGMLRSTDGGATWSATGTLGTQPVREDDGITGLPDRAMVTSVVIDPNSPKEIDKRVVYASCIGYGVYRSTDGGIHWEKYNMGMEDEPYQMPWRLEYNADYSRLYVVFAQMGGGAKTGTEEGKLALIDYHPGDGPVYYLERGQDTWTKLASMPSNANSNANMESSWKGNDYVSVFSGVSFDSKGNIYASGKVASLNGTPGKREFGGGWVSGDDGHTWKLIYPSNENVYDLQVDSRNDNVLYLCNTTGGEVYVSYKGADTTFDDWIKLDGFQFTVPTRVIEDSRDPKYMYTTTFGGGVWHLELPQAVVTEQHTITYDGNGMTAGAAPVDTNATYAKKSKVKVLGTATMKNTGKTFIGWNTKADGSGDMYQEGDEYYLVRNTVLYAQWRDTNTKLNVVYDANDATSGSVPVDSDSPYTVNSEVTVLDNTDLVKDGYRFVGWNTKADGSGTNYVADDTFVAVDDVTLYAQFSKLYTVTYHNMDATEGDTPVDTKQYIAGERADILNSAGLEKDGYVHRGWSTSEDYTGGVYKEGSSIPIKGDVDLYAYWKPELHMYYDGNGNTHGSAPVDTNRYADIDVIKALDYGTLVKENYEFDSWNTEPDGSGTTYKLNAQFMIKEDLTLYAQWKKLEDKEEDVTVVYSRSQATAGSAPVDANSPYEYGSLVKVMDKGDLERDGYIFAGWRNIAVGGSKIYKPGQYMVVTSNVLFYPQWVDENDVTYNITYNGNGQTAGSKPIDINAPYKGSEKATILGQGTLLKNGFEFVGWNTQADGRGITYQPDQVVQFDGDVTLYAQWRDKSIPLSVSYDANGATSGSVPVDTGSPYTLKDPVVVADKLDLVKDGYIFTGWNTSPKGSGDSYQPNETFNILNDTILYAQWSKELHVTYHGTQAESGNVPTDSSIYVKNDNVTVKDNVDLVKENHFFLGWNTKEDYSGTLYKPNATFTIREDVDLYAQWVPAKKIIYDGNGHTHGSVPVDPKEYNENERAKLAYKGDLVKDGYEFKGWNTEADGSGKTYKENDPVIMTSQLKLYAKWEKITDTSKEWTVVYYAADSAVTGSAPVDASSPYKNGDLVQLKGPGDMKKEGYKFVGWTNRMVSAPIIYKEGQYVTITNNMIMWSLWEKVDAEAEKFTLTYDGNGHTSGSVPVDTSSPYLATDSIQAKAVGDLVRDGYTFAGWNTKADGKGIAYNAGDTFTISSDTILYAQWTKDAVYEVNYTFVSQDPSLTLPSDVTDLLPSKHTNVANGATVNKVDPTSTSVVDNAKGGTWQFVGYDVNTITINKANATFTGTWKFVPNTFEVDYKFVSNDGSTLPSDVTDLLPSKHTNVANGVTVNKVDPTTTSVVDNAKGGTWQFVGYDVDSITINKANATFTGTWKFVPNTFEVDYKFVSNDGSTLPSDVTALLPSKHTNVANGATVNKVDPTVTSVVDNTKDGTWQFVGYDVDSITINKANATFTGTWKFVANTYEVDYKFVAKDRSVLPSDVTDLLPSKHTGKVHGDSVVATQPLVDEVVVSDGKWVFNGYDTDPIVINKASATFTGEWEYIANPVVNEYVVNYKFESEDPSISLPSELMDFLPTEHQNVHDTDVVNATLPSQTTYVDAAKDGVWEFVGYNVNTYTIAGKNETFTGTWRFTANEYEVDYTFVSNDGSPLPLEVLNLLPQKHEQLVNGNVVTLVQPTSTSVTVTGGKWVFKGYGMDSITINKQDATATGTWEFIADTPVVKYSITYYVIEADGSYKAVKVEFFNKDEVVLVLDGSTFKREGYTFVGWNTSKDGSGTMYDSNASLTISGANVELYAIWKKDVVTPPKDDTTPPKDPSVPPIVDPSKPTDPSLPSKGNNTSTKGSGSNVSTGTQKVSKSVLRNTFALVGSLAVIGVLFSRKKRKKS</sequence>
<feature type="compositionally biased region" description="Polar residues" evidence="2">
    <location>
        <begin position="2392"/>
        <end position="2412"/>
    </location>
</feature>
<dbReference type="PANTHER" id="PTHR43739">
    <property type="entry name" value="XYLOGLUCANASE (EUROFUNG)"/>
    <property type="match status" value="1"/>
</dbReference>
<dbReference type="InterPro" id="IPR013378">
    <property type="entry name" value="InlB-like_B-rpt"/>
</dbReference>
<dbReference type="InterPro" id="IPR041030">
    <property type="entry name" value="SHIRT"/>
</dbReference>
<dbReference type="Pfam" id="PF09479">
    <property type="entry name" value="Flg_new"/>
    <property type="match status" value="11"/>
</dbReference>
<name>A0A4R7ZC27_9FIRM</name>
<keyword evidence="3" id="KW-0812">Transmembrane</keyword>
<dbReference type="InterPro" id="IPR042229">
    <property type="entry name" value="Listeria/Bacterioides_rpt_sf"/>
</dbReference>
<dbReference type="CDD" id="cd15482">
    <property type="entry name" value="Sialidase_non-viral"/>
    <property type="match status" value="1"/>
</dbReference>
<dbReference type="Pfam" id="PF18655">
    <property type="entry name" value="SHIRT"/>
    <property type="match status" value="6"/>
</dbReference>
<gene>
    <name evidence="5" type="ORF">EDD63_13315</name>
</gene>
<feature type="domain" description="SHIRT" evidence="4">
    <location>
        <begin position="1939"/>
        <end position="2019"/>
    </location>
</feature>
<accession>A0A4R7ZC27</accession>
<dbReference type="Gene3D" id="2.130.10.10">
    <property type="entry name" value="YVTN repeat-like/Quinoprotein amine dehydrogenase"/>
    <property type="match status" value="4"/>
</dbReference>
<feature type="compositionally biased region" description="Pro residues" evidence="2">
    <location>
        <begin position="2371"/>
        <end position="2380"/>
    </location>
</feature>
<feature type="domain" description="SHIRT" evidence="4">
    <location>
        <begin position="2023"/>
        <end position="2101"/>
    </location>
</feature>
<feature type="domain" description="SHIRT" evidence="4">
    <location>
        <begin position="1771"/>
        <end position="1851"/>
    </location>
</feature>
<evidence type="ECO:0000256" key="1">
    <source>
        <dbReference type="ARBA" id="ARBA00004196"/>
    </source>
</evidence>
<feature type="transmembrane region" description="Helical" evidence="3">
    <location>
        <begin position="2417"/>
        <end position="2435"/>
    </location>
</feature>
<evidence type="ECO:0000256" key="2">
    <source>
        <dbReference type="SAM" id="MobiDB-lite"/>
    </source>
</evidence>
<feature type="domain" description="SHIRT" evidence="4">
    <location>
        <begin position="2194"/>
        <end position="2272"/>
    </location>
</feature>
<evidence type="ECO:0000313" key="6">
    <source>
        <dbReference type="Proteomes" id="UP000294743"/>
    </source>
</evidence>
<dbReference type="PANTHER" id="PTHR43739:SF5">
    <property type="entry name" value="EXO-ALPHA-SIALIDASE"/>
    <property type="match status" value="1"/>
</dbReference>
<dbReference type="OrthoDB" id="1637925at2"/>
<dbReference type="EMBL" id="SODD01000033">
    <property type="protein sequence ID" value="TDW14732.1"/>
    <property type="molecule type" value="Genomic_DNA"/>
</dbReference>
<organism evidence="5 6">
    <name type="scientific">Breznakia blatticola</name>
    <dbReference type="NCBI Taxonomy" id="1754012"/>
    <lineage>
        <taxon>Bacteria</taxon>
        <taxon>Bacillati</taxon>
        <taxon>Bacillota</taxon>
        <taxon>Erysipelotrichia</taxon>
        <taxon>Erysipelotrichales</taxon>
        <taxon>Erysipelotrichaceae</taxon>
        <taxon>Breznakia</taxon>
    </lineage>
</organism>
<protein>
    <submittedName>
        <fullName evidence="5">Putative repeat protein (TIGR02543 family)</fullName>
    </submittedName>
</protein>
<dbReference type="NCBIfam" id="TIGR02543">
    <property type="entry name" value="List_Bact_rpt"/>
    <property type="match status" value="4"/>
</dbReference>